<dbReference type="AlphaFoldDB" id="A0A0C1D5G4"/>
<dbReference type="RefSeq" id="WP_039478779.1">
    <property type="nucleotide sequence ID" value="NZ_JSYN01000021.1"/>
</dbReference>
<keyword evidence="2" id="KW-1185">Reference proteome</keyword>
<proteinExistence type="predicted"/>
<sequence>MEKNFLEMLDSLPAEQKQPFIDHFVQTVLGKSASPLILTTSKTISNDASLDERIRLTAEIYGIDPKRIDKEEFLLGEKEIAESKMQVRAIIQDYFGQENNTGQRSKNDELISLGKFLYTTQMNFQITPMEVPDFLLTGGDKVIGLEHTRLEAGNDKAYIAEIWKKYLNETVYKLLNAMPGLCGVGNLTLDTDRRLYEGKSLRDFNDKAISLNRSKIINHLTDYIRATINGEAITTPAFVKTFSYQSSNESFSLKYNQDYFVRSDFSEMVQEAVRKKEKRIDVYKENAKVDECWLLLVYGDANLSSGFKVNENSLMTELESTFNRIFILNSFNQACFEVQKGTSKLKYIAQKQFRELLIR</sequence>
<dbReference type="EMBL" id="JSYN01000021">
    <property type="protein sequence ID" value="KIA92261.1"/>
    <property type="molecule type" value="Genomic_DNA"/>
</dbReference>
<comment type="caution">
    <text evidence="1">The sequence shown here is derived from an EMBL/GenBank/DDBJ whole genome shotgun (WGS) entry which is preliminary data.</text>
</comment>
<name>A0A0C1D5G4_9SPHI</name>
<evidence type="ECO:0000313" key="2">
    <source>
        <dbReference type="Proteomes" id="UP000031246"/>
    </source>
</evidence>
<protein>
    <submittedName>
        <fullName evidence="1">Uncharacterized protein</fullName>
    </submittedName>
</protein>
<accession>A0A0C1D5G4</accession>
<gene>
    <name evidence="1" type="ORF">OC25_17665</name>
</gene>
<reference evidence="1 2" key="1">
    <citation type="submission" date="2014-10" db="EMBL/GenBank/DDBJ databases">
        <title>Pedobacter Kyungheensis.</title>
        <authorList>
            <person name="Anderson B.M."/>
            <person name="Newman J.D."/>
        </authorList>
    </citation>
    <scope>NUCLEOTIDE SEQUENCE [LARGE SCALE GENOMIC DNA]</scope>
    <source>
        <strain evidence="1 2">KACC 16221</strain>
    </source>
</reference>
<evidence type="ECO:0000313" key="1">
    <source>
        <dbReference type="EMBL" id="KIA92261.1"/>
    </source>
</evidence>
<dbReference type="Proteomes" id="UP000031246">
    <property type="component" value="Unassembled WGS sequence"/>
</dbReference>
<organism evidence="1 2">
    <name type="scientific">Pedobacter kyungheensis</name>
    <dbReference type="NCBI Taxonomy" id="1069985"/>
    <lineage>
        <taxon>Bacteria</taxon>
        <taxon>Pseudomonadati</taxon>
        <taxon>Bacteroidota</taxon>
        <taxon>Sphingobacteriia</taxon>
        <taxon>Sphingobacteriales</taxon>
        <taxon>Sphingobacteriaceae</taxon>
        <taxon>Pedobacter</taxon>
    </lineage>
</organism>